<dbReference type="GO" id="GO:0007271">
    <property type="term" value="P:synaptic transmission, cholinergic"/>
    <property type="evidence" value="ECO:0007669"/>
    <property type="project" value="TreeGrafter"/>
</dbReference>
<sequence length="395" mass="47000">MRQVIPIYGFGILLYILFILFKFISKGMQTKSDSGFFALKSEDLEKKISPSDDHALAQLQEKVKEMEEMMESIVSTVSHDANRIRTVTTEYEEKLLHQLRGITWLIRPGRTTEEISPEMEAEEEWEEYPEELLSQYEDPTCGMRFDPIFLKESIHTHPPTAEELAERMEEEEKELEMEQGPCLQRDPTEDLETEMEEKRPGRGLQVSFSDQKDLLCYLEDDVENDNNEEEDEEEEDPTVNAESLTLDCKVCTDLGKQVVQNQVEEQEDSEIPEEQENIEEQDYLEYLEEQENLEYLEEQKDSEEQNDMEDLEEWEGLRRQDELEEEDDLEEQDEDEDSHKQENFVEREDWEEWENSEGEDIEEIFHTSHQMEDNHLIRLDITNQMLRKRNKNEEI</sequence>
<keyword evidence="11" id="KW-1185">Reference proteome</keyword>
<keyword evidence="6 8" id="KW-0472">Membrane</keyword>
<evidence type="ECO:0000256" key="6">
    <source>
        <dbReference type="ARBA" id="ARBA00023136"/>
    </source>
</evidence>
<evidence type="ECO:0000256" key="1">
    <source>
        <dbReference type="ARBA" id="ARBA00004586"/>
    </source>
</evidence>
<name>A0A9D3TAD1_MEGAT</name>
<evidence type="ECO:0000256" key="4">
    <source>
        <dbReference type="ARBA" id="ARBA00022824"/>
    </source>
</evidence>
<dbReference type="Proteomes" id="UP001046870">
    <property type="component" value="Chromosome 7"/>
</dbReference>
<evidence type="ECO:0000256" key="3">
    <source>
        <dbReference type="ARBA" id="ARBA00022692"/>
    </source>
</evidence>
<feature type="region of interest" description="Disordered" evidence="7">
    <location>
        <begin position="217"/>
        <end position="244"/>
    </location>
</feature>
<dbReference type="PANTHER" id="PTHR21723">
    <property type="entry name" value="RESISTANCE TO INHIBITORS OF CHOLINESTERASE PROTEIN 3 RIC3"/>
    <property type="match status" value="1"/>
</dbReference>
<dbReference type="InterPro" id="IPR032763">
    <property type="entry name" value="RIC3_N"/>
</dbReference>
<dbReference type="EMBL" id="JAFDVH010000007">
    <property type="protein sequence ID" value="KAG7473736.1"/>
    <property type="molecule type" value="Genomic_DNA"/>
</dbReference>
<evidence type="ECO:0000256" key="8">
    <source>
        <dbReference type="SAM" id="Phobius"/>
    </source>
</evidence>
<evidence type="ECO:0000256" key="5">
    <source>
        <dbReference type="ARBA" id="ARBA00022989"/>
    </source>
</evidence>
<feature type="region of interest" description="Disordered" evidence="7">
    <location>
        <begin position="260"/>
        <end position="362"/>
    </location>
</feature>
<evidence type="ECO:0000256" key="2">
    <source>
        <dbReference type="ARBA" id="ARBA00008538"/>
    </source>
</evidence>
<dbReference type="GO" id="GO:0005789">
    <property type="term" value="C:endoplasmic reticulum membrane"/>
    <property type="evidence" value="ECO:0007669"/>
    <property type="project" value="UniProtKB-SubCell"/>
</dbReference>
<comment type="subcellular location">
    <subcellularLocation>
        <location evidence="1">Endoplasmic reticulum membrane</location>
    </subcellularLocation>
</comment>
<dbReference type="InterPro" id="IPR026160">
    <property type="entry name" value="Ric3"/>
</dbReference>
<protein>
    <recommendedName>
        <fullName evidence="9">Resistance to inhibitors of cholinesterase protein 3 N-terminal domain-containing protein</fullName>
    </recommendedName>
</protein>
<gene>
    <name evidence="10" type="ORF">MATL_G00099000</name>
</gene>
<keyword evidence="4" id="KW-0256">Endoplasmic reticulum</keyword>
<dbReference type="GO" id="GO:0043025">
    <property type="term" value="C:neuronal cell body"/>
    <property type="evidence" value="ECO:0007669"/>
    <property type="project" value="TreeGrafter"/>
</dbReference>
<evidence type="ECO:0000313" key="10">
    <source>
        <dbReference type="EMBL" id="KAG7473736.1"/>
    </source>
</evidence>
<feature type="domain" description="Resistance to inhibitors of cholinesterase protein 3 N-terminal" evidence="9">
    <location>
        <begin position="1"/>
        <end position="75"/>
    </location>
</feature>
<dbReference type="AlphaFoldDB" id="A0A9D3TAD1"/>
<dbReference type="GO" id="GO:0043005">
    <property type="term" value="C:neuron projection"/>
    <property type="evidence" value="ECO:0007669"/>
    <property type="project" value="TreeGrafter"/>
</dbReference>
<feature type="compositionally biased region" description="Basic and acidic residues" evidence="7">
    <location>
        <begin position="337"/>
        <end position="347"/>
    </location>
</feature>
<dbReference type="Pfam" id="PF15361">
    <property type="entry name" value="RIC3"/>
    <property type="match status" value="1"/>
</dbReference>
<feature type="compositionally biased region" description="Acidic residues" evidence="7">
    <location>
        <begin position="348"/>
        <end position="362"/>
    </location>
</feature>
<feature type="transmembrane region" description="Helical" evidence="8">
    <location>
        <begin position="6"/>
        <end position="24"/>
    </location>
</feature>
<feature type="region of interest" description="Disordered" evidence="7">
    <location>
        <begin position="175"/>
        <end position="205"/>
    </location>
</feature>
<comment type="caution">
    <text evidence="10">The sequence shown here is derived from an EMBL/GenBank/DDBJ whole genome shotgun (WGS) entry which is preliminary data.</text>
</comment>
<evidence type="ECO:0000256" key="7">
    <source>
        <dbReference type="SAM" id="MobiDB-lite"/>
    </source>
</evidence>
<evidence type="ECO:0000259" key="9">
    <source>
        <dbReference type="Pfam" id="PF15361"/>
    </source>
</evidence>
<keyword evidence="3 8" id="KW-0812">Transmembrane</keyword>
<feature type="compositionally biased region" description="Acidic residues" evidence="7">
    <location>
        <begin position="322"/>
        <end position="336"/>
    </location>
</feature>
<feature type="compositionally biased region" description="Acidic residues" evidence="7">
    <location>
        <begin position="218"/>
        <end position="237"/>
    </location>
</feature>
<evidence type="ECO:0000313" key="11">
    <source>
        <dbReference type="Proteomes" id="UP001046870"/>
    </source>
</evidence>
<comment type="similarity">
    <text evidence="2">Belongs to the ric-3 family.</text>
</comment>
<organism evidence="10 11">
    <name type="scientific">Megalops atlanticus</name>
    <name type="common">Tarpon</name>
    <name type="synonym">Clupea gigantea</name>
    <dbReference type="NCBI Taxonomy" id="7932"/>
    <lineage>
        <taxon>Eukaryota</taxon>
        <taxon>Metazoa</taxon>
        <taxon>Chordata</taxon>
        <taxon>Craniata</taxon>
        <taxon>Vertebrata</taxon>
        <taxon>Euteleostomi</taxon>
        <taxon>Actinopterygii</taxon>
        <taxon>Neopterygii</taxon>
        <taxon>Teleostei</taxon>
        <taxon>Elopiformes</taxon>
        <taxon>Megalopidae</taxon>
        <taxon>Megalops</taxon>
    </lineage>
</organism>
<accession>A0A9D3TAD1</accession>
<dbReference type="GO" id="GO:0034394">
    <property type="term" value="P:protein localization to cell surface"/>
    <property type="evidence" value="ECO:0007669"/>
    <property type="project" value="TreeGrafter"/>
</dbReference>
<dbReference type="GO" id="GO:0045202">
    <property type="term" value="C:synapse"/>
    <property type="evidence" value="ECO:0007669"/>
    <property type="project" value="GOC"/>
</dbReference>
<feature type="compositionally biased region" description="Acidic residues" evidence="7">
    <location>
        <begin position="264"/>
        <end position="296"/>
    </location>
</feature>
<dbReference type="PANTHER" id="PTHR21723:SF3">
    <property type="entry name" value="PROTEIN RIC-3"/>
    <property type="match status" value="1"/>
</dbReference>
<proteinExistence type="inferred from homology"/>
<keyword evidence="5 8" id="KW-1133">Transmembrane helix</keyword>
<reference evidence="10" key="1">
    <citation type="submission" date="2021-01" db="EMBL/GenBank/DDBJ databases">
        <authorList>
            <person name="Zahm M."/>
            <person name="Roques C."/>
            <person name="Cabau C."/>
            <person name="Klopp C."/>
            <person name="Donnadieu C."/>
            <person name="Jouanno E."/>
            <person name="Lampietro C."/>
            <person name="Louis A."/>
            <person name="Herpin A."/>
            <person name="Echchiki A."/>
            <person name="Berthelot C."/>
            <person name="Parey E."/>
            <person name="Roest-Crollius H."/>
            <person name="Braasch I."/>
            <person name="Postlethwait J."/>
            <person name="Bobe J."/>
            <person name="Montfort J."/>
            <person name="Bouchez O."/>
            <person name="Begum T."/>
            <person name="Mejri S."/>
            <person name="Adams A."/>
            <person name="Chen W.-J."/>
            <person name="Guiguen Y."/>
        </authorList>
    </citation>
    <scope>NUCLEOTIDE SEQUENCE</scope>
    <source>
        <strain evidence="10">YG-15Mar2019-1</strain>
        <tissue evidence="10">Brain</tissue>
    </source>
</reference>
<feature type="compositionally biased region" description="Acidic residues" evidence="7">
    <location>
        <begin position="304"/>
        <end position="314"/>
    </location>
</feature>